<sequence length="162" mass="17974">MTPPKKLGEVLPREQIGAVTGGLYEYQYQQAAGACLTILEDAETHCVFCEWHDDYVVEKHTPNHVIYGFHQVKTRSASQGPWKMRQLFGLGKPKQSGKKGTPAKVPPAAPDSIIAKMMEHQSNFTTSCKHVVLGACRRIAEKRLLHTNHSGVFESHYPSCSG</sequence>
<gene>
    <name evidence="2" type="ORF">OV287_32695</name>
</gene>
<dbReference type="Pfam" id="PF14130">
    <property type="entry name" value="Cap4_nuclease"/>
    <property type="match status" value="1"/>
</dbReference>
<reference evidence="2 3" key="1">
    <citation type="submission" date="2022-11" db="EMBL/GenBank/DDBJ databases">
        <title>Minimal conservation of predation-associated metabolite biosynthetic gene clusters underscores biosynthetic potential of Myxococcota including descriptions for ten novel species: Archangium lansinium sp. nov., Myxococcus landrumus sp. nov., Nannocystis bai.</title>
        <authorList>
            <person name="Ahearne A."/>
            <person name="Stevens C."/>
            <person name="Phillips K."/>
        </authorList>
    </citation>
    <scope>NUCLEOTIDE SEQUENCE [LARGE SCALE GENOMIC DNA]</scope>
    <source>
        <strain evidence="2 3">MIWBW</strain>
    </source>
</reference>
<comment type="caution">
    <text evidence="2">The sequence shown here is derived from an EMBL/GenBank/DDBJ whole genome shotgun (WGS) entry which is preliminary data.</text>
</comment>
<feature type="domain" description="CD-NTase associated protein 4-like DNA endonuclease" evidence="1">
    <location>
        <begin position="17"/>
        <end position="125"/>
    </location>
</feature>
<accession>A0ABT4AC30</accession>
<protein>
    <submittedName>
        <fullName evidence="2">DsDNA nuclease domain-containing protein</fullName>
    </submittedName>
</protein>
<dbReference type="Proteomes" id="UP001207654">
    <property type="component" value="Unassembled WGS sequence"/>
</dbReference>
<name>A0ABT4AC30_9BACT</name>
<dbReference type="RefSeq" id="WP_267537963.1">
    <property type="nucleotide sequence ID" value="NZ_JAPNKA010000001.1"/>
</dbReference>
<dbReference type="EMBL" id="JAPNKA010000001">
    <property type="protein sequence ID" value="MCY1079230.1"/>
    <property type="molecule type" value="Genomic_DNA"/>
</dbReference>
<keyword evidence="3" id="KW-1185">Reference proteome</keyword>
<evidence type="ECO:0000259" key="1">
    <source>
        <dbReference type="Pfam" id="PF14130"/>
    </source>
</evidence>
<proteinExistence type="predicted"/>
<organism evidence="2 3">
    <name type="scientific">Archangium lansingense</name>
    <dbReference type="NCBI Taxonomy" id="2995310"/>
    <lineage>
        <taxon>Bacteria</taxon>
        <taxon>Pseudomonadati</taxon>
        <taxon>Myxococcota</taxon>
        <taxon>Myxococcia</taxon>
        <taxon>Myxococcales</taxon>
        <taxon>Cystobacterineae</taxon>
        <taxon>Archangiaceae</taxon>
        <taxon>Archangium</taxon>
    </lineage>
</organism>
<dbReference type="InterPro" id="IPR025382">
    <property type="entry name" value="Cap4-like_endonuclease_dom"/>
</dbReference>
<evidence type="ECO:0000313" key="3">
    <source>
        <dbReference type="Proteomes" id="UP001207654"/>
    </source>
</evidence>
<evidence type="ECO:0000313" key="2">
    <source>
        <dbReference type="EMBL" id="MCY1079230.1"/>
    </source>
</evidence>